<protein>
    <submittedName>
        <fullName evidence="1">Uncharacterized protein</fullName>
    </submittedName>
</protein>
<sequence length="57" mass="6284">LLILCSANITHLNPLPFASGTKFAAVFPSIDMGQRGYISLSQSCREWVNMVRPMSLT</sequence>
<organism evidence="1">
    <name type="scientific">Arion vulgaris</name>
    <dbReference type="NCBI Taxonomy" id="1028688"/>
    <lineage>
        <taxon>Eukaryota</taxon>
        <taxon>Metazoa</taxon>
        <taxon>Spiralia</taxon>
        <taxon>Lophotrochozoa</taxon>
        <taxon>Mollusca</taxon>
        <taxon>Gastropoda</taxon>
        <taxon>Heterobranchia</taxon>
        <taxon>Euthyneura</taxon>
        <taxon>Panpulmonata</taxon>
        <taxon>Eupulmonata</taxon>
        <taxon>Stylommatophora</taxon>
        <taxon>Helicina</taxon>
        <taxon>Arionoidea</taxon>
        <taxon>Arionidae</taxon>
        <taxon>Arion</taxon>
    </lineage>
</organism>
<accession>A0A0B6Y587</accession>
<dbReference type="EMBL" id="HACG01004459">
    <property type="protein sequence ID" value="CEK51324.1"/>
    <property type="molecule type" value="Transcribed_RNA"/>
</dbReference>
<name>A0A0B6Y587_9EUPU</name>
<evidence type="ECO:0000313" key="1">
    <source>
        <dbReference type="EMBL" id="CEK51324.1"/>
    </source>
</evidence>
<dbReference type="AlphaFoldDB" id="A0A0B6Y587"/>
<proteinExistence type="predicted"/>
<gene>
    <name evidence="1" type="primary">ORF13135</name>
</gene>
<feature type="non-terminal residue" evidence="1">
    <location>
        <position position="1"/>
    </location>
</feature>
<reference evidence="1" key="1">
    <citation type="submission" date="2014-12" db="EMBL/GenBank/DDBJ databases">
        <title>Insight into the proteome of Arion vulgaris.</title>
        <authorList>
            <person name="Aradska J."/>
            <person name="Bulat T."/>
            <person name="Smidak R."/>
            <person name="Sarate P."/>
            <person name="Gangsoo J."/>
            <person name="Sialana F."/>
            <person name="Bilban M."/>
            <person name="Lubec G."/>
        </authorList>
    </citation>
    <scope>NUCLEOTIDE SEQUENCE</scope>
    <source>
        <tissue evidence="1">Skin</tissue>
    </source>
</reference>